<dbReference type="CDD" id="cd00400">
    <property type="entry name" value="Voltage_gated_ClC"/>
    <property type="match status" value="1"/>
</dbReference>
<feature type="transmembrane region" description="Helical" evidence="5">
    <location>
        <begin position="20"/>
        <end position="40"/>
    </location>
</feature>
<evidence type="ECO:0000313" key="6">
    <source>
        <dbReference type="EMBL" id="MDH6279772.1"/>
    </source>
</evidence>
<evidence type="ECO:0000313" key="7">
    <source>
        <dbReference type="Proteomes" id="UP001160334"/>
    </source>
</evidence>
<feature type="transmembrane region" description="Helical" evidence="5">
    <location>
        <begin position="260"/>
        <end position="284"/>
    </location>
</feature>
<feature type="transmembrane region" description="Helical" evidence="5">
    <location>
        <begin position="60"/>
        <end position="80"/>
    </location>
</feature>
<evidence type="ECO:0000256" key="4">
    <source>
        <dbReference type="ARBA" id="ARBA00023136"/>
    </source>
</evidence>
<reference evidence="6 7" key="1">
    <citation type="submission" date="2023-04" db="EMBL/GenBank/DDBJ databases">
        <title>Forest soil microbial communities from Buena Vista Peninsula, Colon Province, Panama.</title>
        <authorList>
            <person name="Bouskill N."/>
        </authorList>
    </citation>
    <scope>NUCLEOTIDE SEQUENCE [LARGE SCALE GENOMIC DNA]</scope>
    <source>
        <strain evidence="6 7">CFH S0262</strain>
    </source>
</reference>
<proteinExistence type="predicted"/>
<dbReference type="Proteomes" id="UP001160334">
    <property type="component" value="Unassembled WGS sequence"/>
</dbReference>
<comment type="subcellular location">
    <subcellularLocation>
        <location evidence="1">Membrane</location>
        <topology evidence="1">Multi-pass membrane protein</topology>
    </subcellularLocation>
</comment>
<comment type="caution">
    <text evidence="6">The sequence shown here is derived from an EMBL/GenBank/DDBJ whole genome shotgun (WGS) entry which is preliminary data.</text>
</comment>
<accession>A0ABT6M639</accession>
<keyword evidence="4 5" id="KW-0472">Membrane</keyword>
<feature type="transmembrane region" description="Helical" evidence="5">
    <location>
        <begin position="189"/>
        <end position="206"/>
    </location>
</feature>
<sequence>MLDVVFPSTGTIAREAVPSLLLGVASAGIPIAIVIATDRITDLLYTWIPNLVGFDGYARWWIFAVLTGIGVVVGLLVWTLPGHGGPDPATAGLVGPPIPMGSLPSLALVVILALGAGVSLGPENPLIAINVAVAAWVLARLWPSMPTKRVVWLTTSATIGVLFGTPLAGPLAFVELAGRRPKGELWENMFAPLVAAGAGTATMVLLDRPMLIVDVPEYRWPTIGHVLIGSLIAVGTAALFLLGVPAFHRMHALFHALPNPVLGIGLGGAVLGVLGAIGGPATLFKDADNMARVTADSANQSVGRLALWALINLVALLVASSCGFRGGRTFASVFVGLNVGLLVHAVFDGVPLALSISCAVLGALVVAVRSCWLGLFIGATMVASFGVVPVLCIAVLPVWLLTVHRGQLVVGPNTVPLEKHVS</sequence>
<dbReference type="PANTHER" id="PTHR43427">
    <property type="entry name" value="CHLORIDE CHANNEL PROTEIN CLC-E"/>
    <property type="match status" value="1"/>
</dbReference>
<dbReference type="SUPFAM" id="SSF81340">
    <property type="entry name" value="Clc chloride channel"/>
    <property type="match status" value="1"/>
</dbReference>
<evidence type="ECO:0000256" key="5">
    <source>
        <dbReference type="SAM" id="Phobius"/>
    </source>
</evidence>
<feature type="transmembrane region" description="Helical" evidence="5">
    <location>
        <begin position="101"/>
        <end position="120"/>
    </location>
</feature>
<feature type="transmembrane region" description="Helical" evidence="5">
    <location>
        <begin position="226"/>
        <end position="248"/>
    </location>
</feature>
<keyword evidence="7" id="KW-1185">Reference proteome</keyword>
<keyword evidence="2 5" id="KW-0812">Transmembrane</keyword>
<dbReference type="Pfam" id="PF00654">
    <property type="entry name" value="Voltage_CLC"/>
    <property type="match status" value="1"/>
</dbReference>
<dbReference type="NCBIfam" id="NF002971">
    <property type="entry name" value="PRK03655.1"/>
    <property type="match status" value="1"/>
</dbReference>
<dbReference type="InterPro" id="IPR050368">
    <property type="entry name" value="ClC-type_chloride_channel"/>
</dbReference>
<dbReference type="EMBL" id="JARXVC010000002">
    <property type="protein sequence ID" value="MDH6279772.1"/>
    <property type="molecule type" value="Genomic_DNA"/>
</dbReference>
<evidence type="ECO:0000256" key="2">
    <source>
        <dbReference type="ARBA" id="ARBA00022692"/>
    </source>
</evidence>
<organism evidence="6 7">
    <name type="scientific">Prescottella agglutinans</name>
    <dbReference type="NCBI Taxonomy" id="1644129"/>
    <lineage>
        <taxon>Bacteria</taxon>
        <taxon>Bacillati</taxon>
        <taxon>Actinomycetota</taxon>
        <taxon>Actinomycetes</taxon>
        <taxon>Mycobacteriales</taxon>
        <taxon>Nocardiaceae</taxon>
        <taxon>Prescottella</taxon>
    </lineage>
</organism>
<dbReference type="PANTHER" id="PTHR43427:SF9">
    <property type="entry name" value="ION-TRANSPORT PROTEIN YFEO-RELATED"/>
    <property type="match status" value="1"/>
</dbReference>
<feature type="transmembrane region" description="Helical" evidence="5">
    <location>
        <begin position="346"/>
        <end position="368"/>
    </location>
</feature>
<dbReference type="PRINTS" id="PR00762">
    <property type="entry name" value="CLCHANNEL"/>
</dbReference>
<dbReference type="InterPro" id="IPR001807">
    <property type="entry name" value="ClC"/>
</dbReference>
<feature type="transmembrane region" description="Helical" evidence="5">
    <location>
        <begin position="305"/>
        <end position="326"/>
    </location>
</feature>
<feature type="transmembrane region" description="Helical" evidence="5">
    <location>
        <begin position="375"/>
        <end position="400"/>
    </location>
</feature>
<evidence type="ECO:0000256" key="3">
    <source>
        <dbReference type="ARBA" id="ARBA00022989"/>
    </source>
</evidence>
<dbReference type="Gene3D" id="1.10.3080.10">
    <property type="entry name" value="Clc chloride channel"/>
    <property type="match status" value="1"/>
</dbReference>
<gene>
    <name evidence="6" type="ORF">M2280_000981</name>
</gene>
<evidence type="ECO:0000256" key="1">
    <source>
        <dbReference type="ARBA" id="ARBA00004141"/>
    </source>
</evidence>
<keyword evidence="3 5" id="KW-1133">Transmembrane helix</keyword>
<feature type="transmembrane region" description="Helical" evidence="5">
    <location>
        <begin position="150"/>
        <end position="169"/>
    </location>
</feature>
<dbReference type="InterPro" id="IPR014743">
    <property type="entry name" value="Cl-channel_core"/>
</dbReference>
<protein>
    <submittedName>
        <fullName evidence="6">H+/Cl- antiporter ClcA</fullName>
    </submittedName>
</protein>
<name>A0ABT6M639_9NOCA</name>